<dbReference type="InterPro" id="IPR050768">
    <property type="entry name" value="UPF0353/GerABKA_families"/>
</dbReference>
<gene>
    <name evidence="4" type="ORF">J2S07_003483</name>
</gene>
<feature type="transmembrane region" description="Helical" evidence="3">
    <location>
        <begin position="395"/>
        <end position="413"/>
    </location>
</feature>
<feature type="transmembrane region" description="Helical" evidence="3">
    <location>
        <begin position="425"/>
        <end position="449"/>
    </location>
</feature>
<evidence type="ECO:0000313" key="4">
    <source>
        <dbReference type="EMBL" id="MDQ0157155.1"/>
    </source>
</evidence>
<evidence type="ECO:0008006" key="6">
    <source>
        <dbReference type="Google" id="ProtNLM"/>
    </source>
</evidence>
<evidence type="ECO:0000313" key="5">
    <source>
        <dbReference type="Proteomes" id="UP001231362"/>
    </source>
</evidence>
<evidence type="ECO:0000256" key="3">
    <source>
        <dbReference type="SAM" id="Phobius"/>
    </source>
</evidence>
<organism evidence="4 5">
    <name type="scientific">Anoxybacillus andreesenii</name>
    <dbReference type="NCBI Taxonomy" id="1325932"/>
    <lineage>
        <taxon>Bacteria</taxon>
        <taxon>Bacillati</taxon>
        <taxon>Bacillota</taxon>
        <taxon>Bacilli</taxon>
        <taxon>Bacillales</taxon>
        <taxon>Anoxybacillaceae</taxon>
        <taxon>Anoxybacillus</taxon>
    </lineage>
</organism>
<feature type="transmembrane region" description="Helical" evidence="3">
    <location>
        <begin position="302"/>
        <end position="324"/>
    </location>
</feature>
<proteinExistence type="inferred from homology"/>
<comment type="similarity">
    <text evidence="1">Belongs to the GerABKA family.</text>
</comment>
<keyword evidence="2 3" id="KW-0472">Membrane</keyword>
<dbReference type="PANTHER" id="PTHR22550:SF5">
    <property type="entry name" value="LEUCINE ZIPPER PROTEIN 4"/>
    <property type="match status" value="1"/>
</dbReference>
<dbReference type="InterPro" id="IPR004995">
    <property type="entry name" value="Spore_Ger"/>
</dbReference>
<evidence type="ECO:0000256" key="2">
    <source>
        <dbReference type="ARBA" id="ARBA00023136"/>
    </source>
</evidence>
<dbReference type="PIRSF" id="PIRSF005690">
    <property type="entry name" value="GerBA"/>
    <property type="match status" value="1"/>
</dbReference>
<evidence type="ECO:0000256" key="1">
    <source>
        <dbReference type="ARBA" id="ARBA00005278"/>
    </source>
</evidence>
<dbReference type="Pfam" id="PF03323">
    <property type="entry name" value="GerA"/>
    <property type="match status" value="1"/>
</dbReference>
<protein>
    <recommendedName>
        <fullName evidence="6">Spore germination protein</fullName>
    </recommendedName>
</protein>
<dbReference type="Proteomes" id="UP001231362">
    <property type="component" value="Unassembled WGS sequence"/>
</dbReference>
<reference evidence="4 5" key="1">
    <citation type="submission" date="2023-07" db="EMBL/GenBank/DDBJ databases">
        <title>Genomic Encyclopedia of Type Strains, Phase IV (KMG-IV): sequencing the most valuable type-strain genomes for metagenomic binning, comparative biology and taxonomic classification.</title>
        <authorList>
            <person name="Goeker M."/>
        </authorList>
    </citation>
    <scope>NUCLEOTIDE SEQUENCE [LARGE SCALE GENOMIC DNA]</scope>
    <source>
        <strain evidence="4 5">DSM 23948</strain>
    </source>
</reference>
<sequence>MRKVKKPRKLIEKIDIQDKNDKPVQENVETNIDILKKIFQDCSDIKFRSLKVGEQKAYLIFVDGMIDETSIQLSAIHELLAETKQGSLTTEIIEEKIVSISDVVEADKIEAIVKQVLDGNTVLLVDGVEKAIVLNAKGGERRTVAEPETESTVRGPREGFVENIAVNIALIRQKLRSPHLKLVTKEIGTETRTLVGIMYMENLASSGLIQEVKDRIDRIKIDGILESGYIEEFIEDDPWSLFPQIQNTERPDTVVGNLLEGRVAILTNGSPFTLVLPTTFWQLLQANEDYYHRFHLVIFIRILRMILLYLALILPSFYIAVSTYHQEMIPTNLLFSIAASREAIPFPAFVEAIIMELAFEALREAGLRLPKVIGQAVSILGALVIGTAAVEAGIVSAPMVIVVSMTGISSFAIPKFNMAISIRLLRFPMMILAGTFGLLGICIGSLLLVTHLSKLRSFGVPYFWPVAPLNWKEFKDVFVRVPWWAMDQRPTQTIIEDFSRQTENLKPSANKNG</sequence>
<dbReference type="PANTHER" id="PTHR22550">
    <property type="entry name" value="SPORE GERMINATION PROTEIN"/>
    <property type="match status" value="1"/>
</dbReference>
<keyword evidence="3" id="KW-0812">Transmembrane</keyword>
<name>A0ABT9V8K3_9BACL</name>
<comment type="caution">
    <text evidence="4">The sequence shown here is derived from an EMBL/GenBank/DDBJ whole genome shotgun (WGS) entry which is preliminary data.</text>
</comment>
<dbReference type="EMBL" id="JAUSTU010000021">
    <property type="protein sequence ID" value="MDQ0157155.1"/>
    <property type="molecule type" value="Genomic_DNA"/>
</dbReference>
<dbReference type="RefSeq" id="WP_307151627.1">
    <property type="nucleotide sequence ID" value="NZ_JAUSTU010000021.1"/>
</dbReference>
<feature type="transmembrane region" description="Helical" evidence="3">
    <location>
        <begin position="369"/>
        <end position="389"/>
    </location>
</feature>
<keyword evidence="3" id="KW-1133">Transmembrane helix</keyword>
<accession>A0ABT9V8K3</accession>
<keyword evidence="5" id="KW-1185">Reference proteome</keyword>